<reference evidence="1" key="1">
    <citation type="submission" date="2020-03" db="EMBL/GenBank/DDBJ databases">
        <title>The deep terrestrial virosphere.</title>
        <authorList>
            <person name="Holmfeldt K."/>
            <person name="Nilsson E."/>
            <person name="Simone D."/>
            <person name="Lopez-Fernandez M."/>
            <person name="Wu X."/>
            <person name="de Brujin I."/>
            <person name="Lundin D."/>
            <person name="Andersson A."/>
            <person name="Bertilsson S."/>
            <person name="Dopson M."/>
        </authorList>
    </citation>
    <scope>NUCLEOTIDE SEQUENCE</scope>
    <source>
        <strain evidence="1">MM415B04950</strain>
    </source>
</reference>
<proteinExistence type="predicted"/>
<evidence type="ECO:0000313" key="1">
    <source>
        <dbReference type="EMBL" id="QJA96065.1"/>
    </source>
</evidence>
<gene>
    <name evidence="1" type="ORF">MM415B04950_0010</name>
</gene>
<sequence length="73" mass="7841">MPTSTLYASEGFNGATMLFADVERLRHRATAFRPLTEGQVFSYGDARPSCVVTWATSDDVEAELASRALGVAA</sequence>
<name>A0A6M3LU25_9ZZZZ</name>
<dbReference type="AlphaFoldDB" id="A0A6M3LU25"/>
<organism evidence="1">
    <name type="scientific">viral metagenome</name>
    <dbReference type="NCBI Taxonomy" id="1070528"/>
    <lineage>
        <taxon>unclassified sequences</taxon>
        <taxon>metagenomes</taxon>
        <taxon>organismal metagenomes</taxon>
    </lineage>
</organism>
<accession>A0A6M3LU25</accession>
<dbReference type="EMBL" id="MT143367">
    <property type="protein sequence ID" value="QJA96065.1"/>
    <property type="molecule type" value="Genomic_DNA"/>
</dbReference>
<protein>
    <submittedName>
        <fullName evidence="1">Uncharacterized protein</fullName>
    </submittedName>
</protein>